<evidence type="ECO:0000313" key="7">
    <source>
        <dbReference type="Proteomes" id="UP000007801"/>
    </source>
</evidence>
<dbReference type="KEGG" id="dan:6502555"/>
<dbReference type="SUPFAM" id="SSF48652">
    <property type="entry name" value="Tetraspanin"/>
    <property type="match status" value="1"/>
</dbReference>
<dbReference type="eggNOG" id="KOG3882">
    <property type="taxonomic scope" value="Eukaryota"/>
</dbReference>
<evidence type="ECO:0000256" key="1">
    <source>
        <dbReference type="ARBA" id="ARBA00004141"/>
    </source>
</evidence>
<gene>
    <name evidence="6" type="primary">Dana\GF19812</name>
    <name evidence="6" type="synonym">dana_GLEANR_22218</name>
    <name evidence="6" type="ORF">GF19812</name>
</gene>
<dbReference type="HOGENOM" id="CLU_1929730_0_0_1"/>
<dbReference type="CDD" id="cd03127">
    <property type="entry name" value="tetraspanin_LEL"/>
    <property type="match status" value="1"/>
</dbReference>
<evidence type="ECO:0000256" key="3">
    <source>
        <dbReference type="ARBA" id="ARBA00022989"/>
    </source>
</evidence>
<dbReference type="GeneID" id="6502555"/>
<dbReference type="InterPro" id="IPR008952">
    <property type="entry name" value="Tetraspanin_EC2_sf"/>
</dbReference>
<feature type="transmembrane region" description="Helical" evidence="5">
    <location>
        <begin position="7"/>
        <end position="28"/>
    </location>
</feature>
<dbReference type="Gene3D" id="1.10.1450.10">
    <property type="entry name" value="Tetraspanin"/>
    <property type="match status" value="1"/>
</dbReference>
<evidence type="ECO:0008006" key="8">
    <source>
        <dbReference type="Google" id="ProtNLM"/>
    </source>
</evidence>
<dbReference type="EMBL" id="CH902619">
    <property type="protein sequence ID" value="EDV35880.2"/>
    <property type="molecule type" value="Genomic_DNA"/>
</dbReference>
<comment type="subcellular location">
    <subcellularLocation>
        <location evidence="1">Membrane</location>
        <topology evidence="1">Multi-pass membrane protein</topology>
    </subcellularLocation>
</comment>
<keyword evidence="2 5" id="KW-0812">Transmembrane</keyword>
<dbReference type="InParanoid" id="B3MHP4"/>
<evidence type="ECO:0000256" key="5">
    <source>
        <dbReference type="SAM" id="Phobius"/>
    </source>
</evidence>
<keyword evidence="3 5" id="KW-1133">Transmembrane helix</keyword>
<dbReference type="OrthoDB" id="71600at2759"/>
<proteinExistence type="predicted"/>
<dbReference type="PANTHER" id="PTHR19282:SF521">
    <property type="entry name" value="IP01817P-RELATED"/>
    <property type="match status" value="1"/>
</dbReference>
<protein>
    <recommendedName>
        <fullName evidence="8">Tetraspanin</fullName>
    </recommendedName>
</protein>
<dbReference type="PANTHER" id="PTHR19282">
    <property type="entry name" value="TETRASPANIN"/>
    <property type="match status" value="1"/>
</dbReference>
<accession>B3MHP4</accession>
<dbReference type="FunCoup" id="B3MHP4">
    <property type="interactions" value="12"/>
</dbReference>
<dbReference type="InterPro" id="IPR018499">
    <property type="entry name" value="Tetraspanin/Peripherin"/>
</dbReference>
<name>B3MHP4_DROAN</name>
<feature type="transmembrane region" description="Helical" evidence="5">
    <location>
        <begin position="175"/>
        <end position="196"/>
    </location>
</feature>
<keyword evidence="4 5" id="KW-0472">Membrane</keyword>
<dbReference type="AlphaFoldDB" id="B3MHP4"/>
<keyword evidence="7" id="KW-1185">Reference proteome</keyword>
<feature type="transmembrane region" description="Helical" evidence="5">
    <location>
        <begin position="40"/>
        <end position="63"/>
    </location>
</feature>
<sequence length="207" mass="22787">MVSIRSLALVFNTLSVFLAIAVIVINVTDIPDTGNEEIPFTYGFLVLGALTILVCLFGFVGVLKGHICTTWTYAIMQLVLLIAMIALMTVFKMHHTKKTPPEEILNQAIISQKEGGDAMDEYQERFQCCGINGAGDYAGFVLPKSCADTNLNTWNSGCLQKMKTEAEEDLEAPQFIGWALMVVQMASFVCSTIMGVKLNNSARRARY</sequence>
<dbReference type="Pfam" id="PF00335">
    <property type="entry name" value="Tetraspanin"/>
    <property type="match status" value="1"/>
</dbReference>
<organism evidence="6 7">
    <name type="scientific">Drosophila ananassae</name>
    <name type="common">Fruit fly</name>
    <dbReference type="NCBI Taxonomy" id="7217"/>
    <lineage>
        <taxon>Eukaryota</taxon>
        <taxon>Metazoa</taxon>
        <taxon>Ecdysozoa</taxon>
        <taxon>Arthropoda</taxon>
        <taxon>Hexapoda</taxon>
        <taxon>Insecta</taxon>
        <taxon>Pterygota</taxon>
        <taxon>Neoptera</taxon>
        <taxon>Endopterygota</taxon>
        <taxon>Diptera</taxon>
        <taxon>Brachycera</taxon>
        <taxon>Muscomorpha</taxon>
        <taxon>Ephydroidea</taxon>
        <taxon>Drosophilidae</taxon>
        <taxon>Drosophila</taxon>
        <taxon>Sophophora</taxon>
    </lineage>
</organism>
<evidence type="ECO:0000256" key="4">
    <source>
        <dbReference type="ARBA" id="ARBA00023136"/>
    </source>
</evidence>
<dbReference type="Proteomes" id="UP000007801">
    <property type="component" value="Unassembled WGS sequence"/>
</dbReference>
<evidence type="ECO:0000256" key="2">
    <source>
        <dbReference type="ARBA" id="ARBA00022692"/>
    </source>
</evidence>
<dbReference type="GO" id="GO:0005886">
    <property type="term" value="C:plasma membrane"/>
    <property type="evidence" value="ECO:0007669"/>
    <property type="project" value="TreeGrafter"/>
</dbReference>
<reference evidence="6 7" key="1">
    <citation type="journal article" date="2007" name="Nature">
        <title>Evolution of genes and genomes on the Drosophila phylogeny.</title>
        <authorList>
            <consortium name="Drosophila 12 Genomes Consortium"/>
            <person name="Clark A.G."/>
            <person name="Eisen M.B."/>
            <person name="Smith D.R."/>
            <person name="Bergman C.M."/>
            <person name="Oliver B."/>
            <person name="Markow T.A."/>
            <person name="Kaufman T.C."/>
            <person name="Kellis M."/>
            <person name="Gelbart W."/>
            <person name="Iyer V.N."/>
            <person name="Pollard D.A."/>
            <person name="Sackton T.B."/>
            <person name="Larracuente A.M."/>
            <person name="Singh N.D."/>
            <person name="Abad J.P."/>
            <person name="Abt D.N."/>
            <person name="Adryan B."/>
            <person name="Aguade M."/>
            <person name="Akashi H."/>
            <person name="Anderson W.W."/>
            <person name="Aquadro C.F."/>
            <person name="Ardell D.H."/>
            <person name="Arguello R."/>
            <person name="Artieri C.G."/>
            <person name="Barbash D.A."/>
            <person name="Barker D."/>
            <person name="Barsanti P."/>
            <person name="Batterham P."/>
            <person name="Batzoglou S."/>
            <person name="Begun D."/>
            <person name="Bhutkar A."/>
            <person name="Blanco E."/>
            <person name="Bosak S.A."/>
            <person name="Bradley R.K."/>
            <person name="Brand A.D."/>
            <person name="Brent M.R."/>
            <person name="Brooks A.N."/>
            <person name="Brown R.H."/>
            <person name="Butlin R.K."/>
            <person name="Caggese C."/>
            <person name="Calvi B.R."/>
            <person name="Bernardo de Carvalho A."/>
            <person name="Caspi A."/>
            <person name="Castrezana S."/>
            <person name="Celniker S.E."/>
            <person name="Chang J.L."/>
            <person name="Chapple C."/>
            <person name="Chatterji S."/>
            <person name="Chinwalla A."/>
            <person name="Civetta A."/>
            <person name="Clifton S.W."/>
            <person name="Comeron J.M."/>
            <person name="Costello J.C."/>
            <person name="Coyne J.A."/>
            <person name="Daub J."/>
            <person name="David R.G."/>
            <person name="Delcher A.L."/>
            <person name="Delehaunty K."/>
            <person name="Do C.B."/>
            <person name="Ebling H."/>
            <person name="Edwards K."/>
            <person name="Eickbush T."/>
            <person name="Evans J.D."/>
            <person name="Filipski A."/>
            <person name="Findeiss S."/>
            <person name="Freyhult E."/>
            <person name="Fulton L."/>
            <person name="Fulton R."/>
            <person name="Garcia A.C."/>
            <person name="Gardiner A."/>
            <person name="Garfield D.A."/>
            <person name="Garvin B.E."/>
            <person name="Gibson G."/>
            <person name="Gilbert D."/>
            <person name="Gnerre S."/>
            <person name="Godfrey J."/>
            <person name="Good R."/>
            <person name="Gotea V."/>
            <person name="Gravely B."/>
            <person name="Greenberg A.J."/>
            <person name="Griffiths-Jones S."/>
            <person name="Gross S."/>
            <person name="Guigo R."/>
            <person name="Gustafson E.A."/>
            <person name="Haerty W."/>
            <person name="Hahn M.W."/>
            <person name="Halligan D.L."/>
            <person name="Halpern A.L."/>
            <person name="Halter G.M."/>
            <person name="Han M.V."/>
            <person name="Heger A."/>
            <person name="Hillier L."/>
            <person name="Hinrichs A.S."/>
            <person name="Holmes I."/>
            <person name="Hoskins R.A."/>
            <person name="Hubisz M.J."/>
            <person name="Hultmark D."/>
            <person name="Huntley M.A."/>
            <person name="Jaffe D.B."/>
            <person name="Jagadeeshan S."/>
            <person name="Jeck W.R."/>
            <person name="Johnson J."/>
            <person name="Jones C.D."/>
            <person name="Jordan W.C."/>
            <person name="Karpen G.H."/>
            <person name="Kataoka E."/>
            <person name="Keightley P.D."/>
            <person name="Kheradpour P."/>
            <person name="Kirkness E.F."/>
            <person name="Koerich L.B."/>
            <person name="Kristiansen K."/>
            <person name="Kudrna D."/>
            <person name="Kulathinal R.J."/>
            <person name="Kumar S."/>
            <person name="Kwok R."/>
            <person name="Lander E."/>
            <person name="Langley C.H."/>
            <person name="Lapoint R."/>
            <person name="Lazzaro B.P."/>
            <person name="Lee S.J."/>
            <person name="Levesque L."/>
            <person name="Li R."/>
            <person name="Lin C.F."/>
            <person name="Lin M.F."/>
            <person name="Lindblad-Toh K."/>
            <person name="Llopart A."/>
            <person name="Long M."/>
            <person name="Low L."/>
            <person name="Lozovsky E."/>
            <person name="Lu J."/>
            <person name="Luo M."/>
            <person name="Machado C.A."/>
            <person name="Makalowski W."/>
            <person name="Marzo M."/>
            <person name="Matsuda M."/>
            <person name="Matzkin L."/>
            <person name="McAllister B."/>
            <person name="McBride C.S."/>
            <person name="McKernan B."/>
            <person name="McKernan K."/>
            <person name="Mendez-Lago M."/>
            <person name="Minx P."/>
            <person name="Mollenhauer M.U."/>
            <person name="Montooth K."/>
            <person name="Mount S.M."/>
            <person name="Mu X."/>
            <person name="Myers E."/>
            <person name="Negre B."/>
            <person name="Newfeld S."/>
            <person name="Nielsen R."/>
            <person name="Noor M.A."/>
            <person name="O'Grady P."/>
            <person name="Pachter L."/>
            <person name="Papaceit M."/>
            <person name="Parisi M.J."/>
            <person name="Parisi M."/>
            <person name="Parts L."/>
            <person name="Pedersen J.S."/>
            <person name="Pesole G."/>
            <person name="Phillippy A.M."/>
            <person name="Ponting C.P."/>
            <person name="Pop M."/>
            <person name="Porcelli D."/>
            <person name="Powell J.R."/>
            <person name="Prohaska S."/>
            <person name="Pruitt K."/>
            <person name="Puig M."/>
            <person name="Quesneville H."/>
            <person name="Ram K.R."/>
            <person name="Rand D."/>
            <person name="Rasmussen M.D."/>
            <person name="Reed L.K."/>
            <person name="Reenan R."/>
            <person name="Reily A."/>
            <person name="Remington K.A."/>
            <person name="Rieger T.T."/>
            <person name="Ritchie M.G."/>
            <person name="Robin C."/>
            <person name="Rogers Y.H."/>
            <person name="Rohde C."/>
            <person name="Rozas J."/>
            <person name="Rubenfield M.J."/>
            <person name="Ruiz A."/>
            <person name="Russo S."/>
            <person name="Salzberg S.L."/>
            <person name="Sanchez-Gracia A."/>
            <person name="Saranga D.J."/>
            <person name="Sato H."/>
            <person name="Schaeffer S.W."/>
            <person name="Schatz M.C."/>
            <person name="Schlenke T."/>
            <person name="Schwartz R."/>
            <person name="Segarra C."/>
            <person name="Singh R.S."/>
            <person name="Sirot L."/>
            <person name="Sirota M."/>
            <person name="Sisneros N.B."/>
            <person name="Smith C.D."/>
            <person name="Smith T.F."/>
            <person name="Spieth J."/>
            <person name="Stage D.E."/>
            <person name="Stark A."/>
            <person name="Stephan W."/>
            <person name="Strausberg R.L."/>
            <person name="Strempel S."/>
            <person name="Sturgill D."/>
            <person name="Sutton G."/>
            <person name="Sutton G.G."/>
            <person name="Tao W."/>
            <person name="Teichmann S."/>
            <person name="Tobari Y.N."/>
            <person name="Tomimura Y."/>
            <person name="Tsolas J.M."/>
            <person name="Valente V.L."/>
            <person name="Venter E."/>
            <person name="Venter J.C."/>
            <person name="Vicario S."/>
            <person name="Vieira F.G."/>
            <person name="Vilella A.J."/>
            <person name="Villasante A."/>
            <person name="Walenz B."/>
            <person name="Wang J."/>
            <person name="Wasserman M."/>
            <person name="Watts T."/>
            <person name="Wilson D."/>
            <person name="Wilson R.K."/>
            <person name="Wing R.A."/>
            <person name="Wolfner M.F."/>
            <person name="Wong A."/>
            <person name="Wong G.K."/>
            <person name="Wu C.I."/>
            <person name="Wu G."/>
            <person name="Yamamoto D."/>
            <person name="Yang H.P."/>
            <person name="Yang S.P."/>
            <person name="Yorke J.A."/>
            <person name="Yoshida K."/>
            <person name="Zdobnov E."/>
            <person name="Zhang P."/>
            <person name="Zhang Y."/>
            <person name="Zimin A.V."/>
            <person name="Baldwin J."/>
            <person name="Abdouelleil A."/>
            <person name="Abdulkadir J."/>
            <person name="Abebe A."/>
            <person name="Abera B."/>
            <person name="Abreu J."/>
            <person name="Acer S.C."/>
            <person name="Aftuck L."/>
            <person name="Alexander A."/>
            <person name="An P."/>
            <person name="Anderson E."/>
            <person name="Anderson S."/>
            <person name="Arachi H."/>
            <person name="Azer M."/>
            <person name="Bachantsang P."/>
            <person name="Barry A."/>
            <person name="Bayul T."/>
            <person name="Berlin A."/>
            <person name="Bessette D."/>
            <person name="Bloom T."/>
            <person name="Blye J."/>
            <person name="Boguslavskiy L."/>
            <person name="Bonnet C."/>
            <person name="Boukhgalter B."/>
            <person name="Bourzgui I."/>
            <person name="Brown A."/>
            <person name="Cahill P."/>
            <person name="Channer S."/>
            <person name="Cheshatsang Y."/>
            <person name="Chuda L."/>
            <person name="Citroen M."/>
            <person name="Collymore A."/>
            <person name="Cooke P."/>
            <person name="Costello M."/>
            <person name="D'Aco K."/>
            <person name="Daza R."/>
            <person name="De Haan G."/>
            <person name="DeGray S."/>
            <person name="DeMaso C."/>
            <person name="Dhargay N."/>
            <person name="Dooley K."/>
            <person name="Dooley E."/>
            <person name="Doricent M."/>
            <person name="Dorje P."/>
            <person name="Dorjee K."/>
            <person name="Dupes A."/>
            <person name="Elong R."/>
            <person name="Falk J."/>
            <person name="Farina A."/>
            <person name="Faro S."/>
            <person name="Ferguson D."/>
            <person name="Fisher S."/>
            <person name="Foley C.D."/>
            <person name="Franke A."/>
            <person name="Friedrich D."/>
            <person name="Gadbois L."/>
            <person name="Gearin G."/>
            <person name="Gearin C.R."/>
            <person name="Giannoukos G."/>
            <person name="Goode T."/>
            <person name="Graham J."/>
            <person name="Grandbois E."/>
            <person name="Grewal S."/>
            <person name="Gyaltsen K."/>
            <person name="Hafez N."/>
            <person name="Hagos B."/>
            <person name="Hall J."/>
            <person name="Henson C."/>
            <person name="Hollinger A."/>
            <person name="Honan T."/>
            <person name="Huard M.D."/>
            <person name="Hughes L."/>
            <person name="Hurhula B."/>
            <person name="Husby M.E."/>
            <person name="Kamat A."/>
            <person name="Kanga B."/>
            <person name="Kashin S."/>
            <person name="Khazanovich D."/>
            <person name="Kisner P."/>
            <person name="Lance K."/>
            <person name="Lara M."/>
            <person name="Lee W."/>
            <person name="Lennon N."/>
            <person name="Letendre F."/>
            <person name="LeVine R."/>
            <person name="Lipovsky A."/>
            <person name="Liu X."/>
            <person name="Liu J."/>
            <person name="Liu S."/>
            <person name="Lokyitsang T."/>
            <person name="Lokyitsang Y."/>
            <person name="Lubonja R."/>
            <person name="Lui A."/>
            <person name="MacDonald P."/>
            <person name="Magnisalis V."/>
            <person name="Maru K."/>
            <person name="Matthews C."/>
            <person name="McCusker W."/>
            <person name="McDonough S."/>
            <person name="Mehta T."/>
            <person name="Meldrim J."/>
            <person name="Meneus L."/>
            <person name="Mihai O."/>
            <person name="Mihalev A."/>
            <person name="Mihova T."/>
            <person name="Mittelman R."/>
            <person name="Mlenga V."/>
            <person name="Montmayeur A."/>
            <person name="Mulrain L."/>
            <person name="Navidi A."/>
            <person name="Naylor J."/>
            <person name="Negash T."/>
            <person name="Nguyen T."/>
            <person name="Nguyen N."/>
            <person name="Nicol R."/>
            <person name="Norbu C."/>
            <person name="Norbu N."/>
            <person name="Novod N."/>
            <person name="O'Neill B."/>
            <person name="Osman S."/>
            <person name="Markiewicz E."/>
            <person name="Oyono O.L."/>
            <person name="Patti C."/>
            <person name="Phunkhang P."/>
            <person name="Pierre F."/>
            <person name="Priest M."/>
            <person name="Raghuraman S."/>
            <person name="Rege F."/>
            <person name="Reyes R."/>
            <person name="Rise C."/>
            <person name="Rogov P."/>
            <person name="Ross K."/>
            <person name="Ryan E."/>
            <person name="Settipalli S."/>
            <person name="Shea T."/>
            <person name="Sherpa N."/>
            <person name="Shi L."/>
            <person name="Shih D."/>
            <person name="Sparrow T."/>
            <person name="Spaulding J."/>
            <person name="Stalker J."/>
            <person name="Stange-Thomann N."/>
            <person name="Stavropoulos S."/>
            <person name="Stone C."/>
            <person name="Strader C."/>
            <person name="Tesfaye S."/>
            <person name="Thomson T."/>
            <person name="Thoulutsang Y."/>
            <person name="Thoulutsang D."/>
            <person name="Topham K."/>
            <person name="Topping I."/>
            <person name="Tsamla T."/>
            <person name="Vassiliev H."/>
            <person name="Vo A."/>
            <person name="Wangchuk T."/>
            <person name="Wangdi T."/>
            <person name="Weiand M."/>
            <person name="Wilkinson J."/>
            <person name="Wilson A."/>
            <person name="Yadav S."/>
            <person name="Young G."/>
            <person name="Yu Q."/>
            <person name="Zembek L."/>
            <person name="Zhong D."/>
            <person name="Zimmer A."/>
            <person name="Zwirko Z."/>
            <person name="Jaffe D.B."/>
            <person name="Alvarez P."/>
            <person name="Brockman W."/>
            <person name="Butler J."/>
            <person name="Chin C."/>
            <person name="Gnerre S."/>
            <person name="Grabherr M."/>
            <person name="Kleber M."/>
            <person name="Mauceli E."/>
            <person name="MacCallum I."/>
        </authorList>
    </citation>
    <scope>NUCLEOTIDE SEQUENCE [LARGE SCALE GENOMIC DNA]</scope>
    <source>
        <strain evidence="7">Tucson 14024-0371.13</strain>
    </source>
</reference>
<evidence type="ECO:0000313" key="6">
    <source>
        <dbReference type="EMBL" id="EDV35880.2"/>
    </source>
</evidence>
<feature type="transmembrane region" description="Helical" evidence="5">
    <location>
        <begin position="70"/>
        <end position="91"/>
    </location>
</feature>